<sequence>MLDRLPGGGIVPCRVAVYLLTVTEHLDHWREQGQRDAQWVSSEAAAELVQKPDLAALIRDLARTTNTADLPIPEP</sequence>
<dbReference type="Proteomes" id="UP001055153">
    <property type="component" value="Unassembled WGS sequence"/>
</dbReference>
<gene>
    <name evidence="1" type="ORF">GMJLKIPL_4164</name>
</gene>
<comment type="caution">
    <text evidence="1">The sequence shown here is derived from an EMBL/GenBank/DDBJ whole genome shotgun (WGS) entry which is preliminary data.</text>
</comment>
<name>A0ABQ4SG77_9HYPH</name>
<keyword evidence="2" id="KW-1185">Reference proteome</keyword>
<reference evidence="1" key="2">
    <citation type="submission" date="2021-08" db="EMBL/GenBank/DDBJ databases">
        <authorList>
            <person name="Tani A."/>
            <person name="Ola A."/>
            <person name="Ogura Y."/>
            <person name="Katsura K."/>
            <person name="Hayashi T."/>
        </authorList>
    </citation>
    <scope>NUCLEOTIDE SEQUENCE</scope>
    <source>
        <strain evidence="1">DSM 17168</strain>
    </source>
</reference>
<reference evidence="1" key="1">
    <citation type="journal article" date="2021" name="Front. Microbiol.">
        <title>Comprehensive Comparative Genomics and Phenotyping of Methylobacterium Species.</title>
        <authorList>
            <person name="Alessa O."/>
            <person name="Ogura Y."/>
            <person name="Fujitani Y."/>
            <person name="Takami H."/>
            <person name="Hayashi T."/>
            <person name="Sahin N."/>
            <person name="Tani A."/>
        </authorList>
    </citation>
    <scope>NUCLEOTIDE SEQUENCE</scope>
    <source>
        <strain evidence="1">DSM 17168</strain>
    </source>
</reference>
<dbReference type="Gene3D" id="3.90.79.10">
    <property type="entry name" value="Nucleoside Triphosphate Pyrophosphohydrolase"/>
    <property type="match status" value="1"/>
</dbReference>
<proteinExistence type="predicted"/>
<protein>
    <submittedName>
        <fullName evidence="1">Uncharacterized protein</fullName>
    </submittedName>
</protein>
<evidence type="ECO:0000313" key="1">
    <source>
        <dbReference type="EMBL" id="GJE02220.1"/>
    </source>
</evidence>
<dbReference type="EMBL" id="BPQQ01000049">
    <property type="protein sequence ID" value="GJE02220.1"/>
    <property type="molecule type" value="Genomic_DNA"/>
</dbReference>
<accession>A0ABQ4SG77</accession>
<evidence type="ECO:0000313" key="2">
    <source>
        <dbReference type="Proteomes" id="UP001055153"/>
    </source>
</evidence>
<organism evidence="1 2">
    <name type="scientific">Methylobacterium isbiliense</name>
    <dbReference type="NCBI Taxonomy" id="315478"/>
    <lineage>
        <taxon>Bacteria</taxon>
        <taxon>Pseudomonadati</taxon>
        <taxon>Pseudomonadota</taxon>
        <taxon>Alphaproteobacteria</taxon>
        <taxon>Hyphomicrobiales</taxon>
        <taxon>Methylobacteriaceae</taxon>
        <taxon>Methylobacterium</taxon>
    </lineage>
</organism>